<dbReference type="SUPFAM" id="SSF52540">
    <property type="entry name" value="P-loop containing nucleoside triphosphate hydrolases"/>
    <property type="match status" value="1"/>
</dbReference>
<evidence type="ECO:0000256" key="2">
    <source>
        <dbReference type="ARBA" id="ARBA00022448"/>
    </source>
</evidence>
<dbReference type="SMART" id="SM00382">
    <property type="entry name" value="AAA"/>
    <property type="match status" value="1"/>
</dbReference>
<gene>
    <name evidence="7" type="ORF">ND2E_0237</name>
</gene>
<keyword evidence="7" id="KW-0378">Hydrolase</keyword>
<dbReference type="InterPro" id="IPR003593">
    <property type="entry name" value="AAA+_ATPase"/>
</dbReference>
<dbReference type="EMBL" id="JQED01000042">
    <property type="protein sequence ID" value="KGJ88944.1"/>
    <property type="molecule type" value="Genomic_DNA"/>
</dbReference>
<dbReference type="AlphaFoldDB" id="A0A099KDV7"/>
<comment type="similarity">
    <text evidence="1">Belongs to the ABC transporter superfamily.</text>
</comment>
<dbReference type="OrthoDB" id="9781337at2"/>
<evidence type="ECO:0000313" key="8">
    <source>
        <dbReference type="Proteomes" id="UP000029843"/>
    </source>
</evidence>
<organism evidence="7 8">
    <name type="scientific">Colwellia psychrerythraea</name>
    <name type="common">Vibrio psychroerythus</name>
    <dbReference type="NCBI Taxonomy" id="28229"/>
    <lineage>
        <taxon>Bacteria</taxon>
        <taxon>Pseudomonadati</taxon>
        <taxon>Pseudomonadota</taxon>
        <taxon>Gammaproteobacteria</taxon>
        <taxon>Alteromonadales</taxon>
        <taxon>Colwelliaceae</taxon>
        <taxon>Colwellia</taxon>
    </lineage>
</organism>
<protein>
    <submittedName>
        <fullName evidence="7">Sulfate-transporting ATPase</fullName>
        <ecNumber evidence="7">3.6.3.25</ecNumber>
    </submittedName>
</protein>
<reference evidence="7 8" key="1">
    <citation type="submission" date="2014-08" db="EMBL/GenBank/DDBJ databases">
        <title>Genomic and Phenotypic Diversity of Colwellia psychrerythraea strains from Disparate Marine Basins.</title>
        <authorList>
            <person name="Techtmann S.M."/>
            <person name="Stelling S.C."/>
            <person name="Utturkar S.M."/>
            <person name="Alshibli N."/>
            <person name="Harris A."/>
            <person name="Brown S.D."/>
            <person name="Hazen T.C."/>
        </authorList>
    </citation>
    <scope>NUCLEOTIDE SEQUENCE [LARGE SCALE GENOMIC DNA]</scope>
    <source>
        <strain evidence="7 8">ND2E</strain>
    </source>
</reference>
<evidence type="ECO:0000256" key="3">
    <source>
        <dbReference type="ARBA" id="ARBA00022458"/>
    </source>
</evidence>
<dbReference type="Proteomes" id="UP000029843">
    <property type="component" value="Unassembled WGS sequence"/>
</dbReference>
<dbReference type="PROSITE" id="PS50893">
    <property type="entry name" value="ABC_TRANSPORTER_2"/>
    <property type="match status" value="1"/>
</dbReference>
<dbReference type="CDD" id="cd03266">
    <property type="entry name" value="ABC_NatA_sodium_exporter"/>
    <property type="match status" value="1"/>
</dbReference>
<evidence type="ECO:0000259" key="6">
    <source>
        <dbReference type="PROSITE" id="PS50893"/>
    </source>
</evidence>
<keyword evidence="3" id="KW-0536">Nodulation</keyword>
<dbReference type="Pfam" id="PF00005">
    <property type="entry name" value="ABC_tran"/>
    <property type="match status" value="1"/>
</dbReference>
<accession>A0A099KDV7</accession>
<evidence type="ECO:0000256" key="4">
    <source>
        <dbReference type="ARBA" id="ARBA00022741"/>
    </source>
</evidence>
<dbReference type="InterPro" id="IPR027417">
    <property type="entry name" value="P-loop_NTPase"/>
</dbReference>
<dbReference type="InterPro" id="IPR017871">
    <property type="entry name" value="ABC_transporter-like_CS"/>
</dbReference>
<keyword evidence="4" id="KW-0547">Nucleotide-binding</keyword>
<comment type="caution">
    <text evidence="7">The sequence shown here is derived from an EMBL/GenBank/DDBJ whole genome shotgun (WGS) entry which is preliminary data.</text>
</comment>
<evidence type="ECO:0000256" key="5">
    <source>
        <dbReference type="ARBA" id="ARBA00022840"/>
    </source>
</evidence>
<keyword evidence="2" id="KW-0813">Transport</keyword>
<dbReference type="GO" id="GO:0005524">
    <property type="term" value="F:ATP binding"/>
    <property type="evidence" value="ECO:0007669"/>
    <property type="project" value="UniProtKB-KW"/>
</dbReference>
<dbReference type="RefSeq" id="WP_033094820.1">
    <property type="nucleotide sequence ID" value="NZ_JQED01000042.1"/>
</dbReference>
<feature type="domain" description="ABC transporter" evidence="6">
    <location>
        <begin position="2"/>
        <end position="239"/>
    </location>
</feature>
<dbReference type="GO" id="GO:0016887">
    <property type="term" value="F:ATP hydrolysis activity"/>
    <property type="evidence" value="ECO:0007669"/>
    <property type="project" value="InterPro"/>
</dbReference>
<dbReference type="InterPro" id="IPR003439">
    <property type="entry name" value="ABC_transporter-like_ATP-bd"/>
</dbReference>
<evidence type="ECO:0000256" key="1">
    <source>
        <dbReference type="ARBA" id="ARBA00005417"/>
    </source>
</evidence>
<sequence length="251" mass="27258">MIEVNNLHKSFIDKKDKKNTVKALDGLSFTAKDGEITGILGPNGAGKTTCLRTLYGLLSADEGFATIDGISVTDEPLAARARLGIFPDKFGLYERLTAYEQIDYFASLHGMSGKSKKQAIEQVIDDLELADLAHRKTVGFSQGQRMKVTLAQALVHQPQNFVLDEPTRGLDVMSTRILRNHLAKFKAKGHCILFSSHVMQEVAALCDRVIIVANGTLAAQGTPQELCELAGEQNLEEAFVKLIGSDEGVAA</sequence>
<keyword evidence="5" id="KW-0067">ATP-binding</keyword>
<dbReference type="EC" id="3.6.3.25" evidence="7"/>
<evidence type="ECO:0000313" key="7">
    <source>
        <dbReference type="EMBL" id="KGJ88944.1"/>
    </source>
</evidence>
<name>A0A099KDV7_COLPS</name>
<dbReference type="PATRIC" id="fig|28229.4.peg.3178"/>
<proteinExistence type="inferred from homology"/>
<dbReference type="InterPro" id="IPR050763">
    <property type="entry name" value="ABC_transporter_ATP-binding"/>
</dbReference>
<dbReference type="Gene3D" id="3.40.50.300">
    <property type="entry name" value="P-loop containing nucleotide triphosphate hydrolases"/>
    <property type="match status" value="1"/>
</dbReference>
<dbReference type="PANTHER" id="PTHR42711">
    <property type="entry name" value="ABC TRANSPORTER ATP-BINDING PROTEIN"/>
    <property type="match status" value="1"/>
</dbReference>
<dbReference type="PROSITE" id="PS00211">
    <property type="entry name" value="ABC_TRANSPORTER_1"/>
    <property type="match status" value="1"/>
</dbReference>
<dbReference type="PANTHER" id="PTHR42711:SF5">
    <property type="entry name" value="ABC TRANSPORTER ATP-BINDING PROTEIN NATA"/>
    <property type="match status" value="1"/>
</dbReference>